<dbReference type="OrthoDB" id="669913at2"/>
<dbReference type="EMBL" id="FWWW01000011">
    <property type="protein sequence ID" value="SMB79803.1"/>
    <property type="molecule type" value="Genomic_DNA"/>
</dbReference>
<proteinExistence type="predicted"/>
<keyword evidence="2" id="KW-1185">Reference proteome</keyword>
<accession>A0A1W1UFJ3</accession>
<protein>
    <submittedName>
        <fullName evidence="1">Uncharacterized protein</fullName>
    </submittedName>
</protein>
<dbReference type="AlphaFoldDB" id="A0A1W1UFJ3"/>
<evidence type="ECO:0000313" key="2">
    <source>
        <dbReference type="Proteomes" id="UP000192266"/>
    </source>
</evidence>
<dbReference type="STRING" id="645990.SAMN00120144_4226"/>
<organism evidence="1 2">
    <name type="scientific">Hymenobacter roseosalivarius DSM 11622</name>
    <dbReference type="NCBI Taxonomy" id="645990"/>
    <lineage>
        <taxon>Bacteria</taxon>
        <taxon>Pseudomonadati</taxon>
        <taxon>Bacteroidota</taxon>
        <taxon>Cytophagia</taxon>
        <taxon>Cytophagales</taxon>
        <taxon>Hymenobacteraceae</taxon>
        <taxon>Hymenobacter</taxon>
    </lineage>
</organism>
<name>A0A1W1UFJ3_9BACT</name>
<gene>
    <name evidence="1" type="ORF">SAMN00120144_4226</name>
</gene>
<dbReference type="RefSeq" id="WP_084443146.1">
    <property type="nucleotide sequence ID" value="NZ_FWWW01000011.1"/>
</dbReference>
<sequence>MGQNLDLEIKVIQRFINKSKQARYIQFVTSSKNRPKFIADLSRVGFLQEGAFDKVMGIEEEVIRQALQLHGIADSTCYVISENARLDTQTLAISEALRATVGQGMGTILVFGNADLVYYECETRNIRYISKPKQNLAIG</sequence>
<evidence type="ECO:0000313" key="1">
    <source>
        <dbReference type="EMBL" id="SMB79803.1"/>
    </source>
</evidence>
<dbReference type="Proteomes" id="UP000192266">
    <property type="component" value="Unassembled WGS sequence"/>
</dbReference>
<reference evidence="1 2" key="1">
    <citation type="submission" date="2017-04" db="EMBL/GenBank/DDBJ databases">
        <authorList>
            <person name="Afonso C.L."/>
            <person name="Miller P.J."/>
            <person name="Scott M.A."/>
            <person name="Spackman E."/>
            <person name="Goraichik I."/>
            <person name="Dimitrov K.M."/>
            <person name="Suarez D.L."/>
            <person name="Swayne D.E."/>
        </authorList>
    </citation>
    <scope>NUCLEOTIDE SEQUENCE [LARGE SCALE GENOMIC DNA]</scope>
    <source>
        <strain evidence="1 2">DSM 11622</strain>
    </source>
</reference>